<evidence type="ECO:0000313" key="1">
    <source>
        <dbReference type="EMBL" id="HIT58523.1"/>
    </source>
</evidence>
<proteinExistence type="predicted"/>
<accession>A0A9D1KL44</accession>
<organism evidence="1 2">
    <name type="scientific">Candidatus Faeciplasma pullistercoris</name>
    <dbReference type="NCBI Taxonomy" id="2840800"/>
    <lineage>
        <taxon>Bacteria</taxon>
        <taxon>Bacillati</taxon>
        <taxon>Bacillota</taxon>
        <taxon>Clostridia</taxon>
        <taxon>Eubacteriales</taxon>
        <taxon>Oscillospiraceae</taxon>
        <taxon>Oscillospiraceae incertae sedis</taxon>
        <taxon>Candidatus Faeciplasma</taxon>
    </lineage>
</organism>
<name>A0A9D1KL44_9FIRM</name>
<dbReference type="Proteomes" id="UP000824136">
    <property type="component" value="Unassembled WGS sequence"/>
</dbReference>
<reference evidence="1" key="2">
    <citation type="journal article" date="2021" name="PeerJ">
        <title>Extensive microbial diversity within the chicken gut microbiome revealed by metagenomics and culture.</title>
        <authorList>
            <person name="Gilroy R."/>
            <person name="Ravi A."/>
            <person name="Getino M."/>
            <person name="Pursley I."/>
            <person name="Horton D.L."/>
            <person name="Alikhan N.F."/>
            <person name="Baker D."/>
            <person name="Gharbi K."/>
            <person name="Hall N."/>
            <person name="Watson M."/>
            <person name="Adriaenssens E.M."/>
            <person name="Foster-Nyarko E."/>
            <person name="Jarju S."/>
            <person name="Secka A."/>
            <person name="Antonio M."/>
            <person name="Oren A."/>
            <person name="Chaudhuri R.R."/>
            <person name="La Ragione R."/>
            <person name="Hildebrand F."/>
            <person name="Pallen M.J."/>
        </authorList>
    </citation>
    <scope>NUCLEOTIDE SEQUENCE</scope>
    <source>
        <strain evidence="1">CHK33-4379</strain>
    </source>
</reference>
<evidence type="ECO:0000313" key="2">
    <source>
        <dbReference type="Proteomes" id="UP000824136"/>
    </source>
</evidence>
<dbReference type="AlphaFoldDB" id="A0A9D1KL44"/>
<protein>
    <submittedName>
        <fullName evidence="1">Helix-turn-helix domain-containing protein</fullName>
    </submittedName>
</protein>
<gene>
    <name evidence="1" type="ORF">IAC39_02250</name>
</gene>
<comment type="caution">
    <text evidence="1">The sequence shown here is derived from an EMBL/GenBank/DDBJ whole genome shotgun (WGS) entry which is preliminary data.</text>
</comment>
<dbReference type="EMBL" id="DVLL01000010">
    <property type="protein sequence ID" value="HIT58523.1"/>
    <property type="molecule type" value="Genomic_DNA"/>
</dbReference>
<reference evidence="1" key="1">
    <citation type="submission" date="2020-10" db="EMBL/GenBank/DDBJ databases">
        <authorList>
            <person name="Gilroy R."/>
        </authorList>
    </citation>
    <scope>NUCLEOTIDE SEQUENCE</scope>
    <source>
        <strain evidence="1">CHK33-4379</strain>
    </source>
</reference>
<sequence>MPNFDTCKKCGKPLGSDDIAIYRKMVLRCAEEFLCIDCLAEYLGVSRQAIEDRIRYYRESGTCMLFR</sequence>